<dbReference type="CDD" id="cd00408">
    <property type="entry name" value="DHDPS-like"/>
    <property type="match status" value="1"/>
</dbReference>
<reference evidence="5" key="2">
    <citation type="journal article" date="2024" name="Antonie Van Leeuwenhoek">
        <title>Roseihalotalea indica gen. nov., sp. nov., a halophilic Bacteroidetes from mesopelagic Southwest Indian Ocean with higher carbohydrate metabolic potential.</title>
        <authorList>
            <person name="Chen B."/>
            <person name="Zhang M."/>
            <person name="Lin D."/>
            <person name="Ye J."/>
            <person name="Tang K."/>
        </authorList>
    </citation>
    <scope>NUCLEOTIDE SEQUENCE</scope>
    <source>
        <strain evidence="5">TK19036</strain>
    </source>
</reference>
<feature type="active site" description="Proton donor/acceptor" evidence="3">
    <location>
        <position position="140"/>
    </location>
</feature>
<dbReference type="GO" id="GO:0005829">
    <property type="term" value="C:cytosol"/>
    <property type="evidence" value="ECO:0007669"/>
    <property type="project" value="TreeGrafter"/>
</dbReference>
<dbReference type="PRINTS" id="PR00146">
    <property type="entry name" value="DHPICSNTHASE"/>
</dbReference>
<dbReference type="AlphaFoldDB" id="A0AA49GKR3"/>
<evidence type="ECO:0000256" key="4">
    <source>
        <dbReference type="PIRSR" id="PIRSR001365-2"/>
    </source>
</evidence>
<dbReference type="GO" id="GO:0019262">
    <property type="term" value="P:N-acetylneuraminate catabolic process"/>
    <property type="evidence" value="ECO:0007669"/>
    <property type="project" value="TreeGrafter"/>
</dbReference>
<evidence type="ECO:0000256" key="1">
    <source>
        <dbReference type="ARBA" id="ARBA00023239"/>
    </source>
</evidence>
<gene>
    <name evidence="5" type="ORF">K4G66_22635</name>
</gene>
<dbReference type="SMART" id="SM01130">
    <property type="entry name" value="DHDPS"/>
    <property type="match status" value="1"/>
</dbReference>
<dbReference type="Pfam" id="PF00701">
    <property type="entry name" value="DHDPS"/>
    <property type="match status" value="1"/>
</dbReference>
<dbReference type="PANTHER" id="PTHR42849:SF1">
    <property type="entry name" value="N-ACETYLNEURAMINATE LYASE"/>
    <property type="match status" value="1"/>
</dbReference>
<feature type="binding site" evidence="4">
    <location>
        <position position="52"/>
    </location>
    <ligand>
        <name>pyruvate</name>
        <dbReference type="ChEBI" id="CHEBI:15361"/>
    </ligand>
</feature>
<protein>
    <submittedName>
        <fullName evidence="5">Dihydrodipicolinate synthase family protein</fullName>
    </submittedName>
</protein>
<dbReference type="InterPro" id="IPR002220">
    <property type="entry name" value="DapA-like"/>
</dbReference>
<proteinExistence type="inferred from homology"/>
<dbReference type="EMBL" id="CP120682">
    <property type="protein sequence ID" value="WKN35178.1"/>
    <property type="molecule type" value="Genomic_DNA"/>
</dbReference>
<dbReference type="PIRSF" id="PIRSF001365">
    <property type="entry name" value="DHDPS"/>
    <property type="match status" value="1"/>
</dbReference>
<feature type="active site" description="Schiff-base intermediate with substrate" evidence="3">
    <location>
        <position position="168"/>
    </location>
</feature>
<dbReference type="GO" id="GO:0008747">
    <property type="term" value="F:N-acetylneuraminate lyase activity"/>
    <property type="evidence" value="ECO:0007669"/>
    <property type="project" value="TreeGrafter"/>
</dbReference>
<dbReference type="PANTHER" id="PTHR42849">
    <property type="entry name" value="N-ACETYLNEURAMINATE LYASE"/>
    <property type="match status" value="1"/>
</dbReference>
<dbReference type="SUPFAM" id="SSF51569">
    <property type="entry name" value="Aldolase"/>
    <property type="match status" value="1"/>
</dbReference>
<reference evidence="5" key="1">
    <citation type="journal article" date="2023" name="Comput. Struct. Biotechnol. J.">
        <title>Discovery of a novel marine Bacteroidetes with a rich repertoire of carbohydrate-active enzymes.</title>
        <authorList>
            <person name="Chen B."/>
            <person name="Liu G."/>
            <person name="Chen Q."/>
            <person name="Wang H."/>
            <person name="Liu L."/>
            <person name="Tang K."/>
        </authorList>
    </citation>
    <scope>NUCLEOTIDE SEQUENCE</scope>
    <source>
        <strain evidence="5">TK19036</strain>
    </source>
</reference>
<dbReference type="InterPro" id="IPR013785">
    <property type="entry name" value="Aldolase_TIM"/>
</dbReference>
<accession>A0AA49GKR3</accession>
<keyword evidence="1 2" id="KW-0456">Lyase</keyword>
<evidence type="ECO:0000313" key="5">
    <source>
        <dbReference type="EMBL" id="WKN35178.1"/>
    </source>
</evidence>
<sequence length="304" mass="33695">MSDNSIYNLHGIVPPLITPLTEQLTLDTDALSQLLTHVIEGGVHGIFVLGTTGEAPSLPERTRIALLEQVSQEVESRIPWLVGITDSCLANAVEWAKKAEQLGATAVVAAPPFYYPASQTSLYDFFHELSEESPLPLFLYNIPSHTRNFLDQDTVLSLLKLPNVVGYKDSTGDLMHFHRLQMAREDLEKSYWVGPEELLLETVLLGAQGGVNGGANLFPNLYVRLYDAARKRHFEKAKALHQQVMQISHHLYQNGKSVISGIKFGLAERGIGTGVVAPPLANLSEDEKQKMRIFLKEIEETITP</sequence>
<feature type="binding site" evidence="4">
    <location>
        <position position="211"/>
    </location>
    <ligand>
        <name>pyruvate</name>
        <dbReference type="ChEBI" id="CHEBI:15361"/>
    </ligand>
</feature>
<organism evidence="5">
    <name type="scientific">Roseihalotalea indica</name>
    <dbReference type="NCBI Taxonomy" id="2867963"/>
    <lineage>
        <taxon>Bacteria</taxon>
        <taxon>Pseudomonadati</taxon>
        <taxon>Bacteroidota</taxon>
        <taxon>Cytophagia</taxon>
        <taxon>Cytophagales</taxon>
        <taxon>Catalimonadaceae</taxon>
        <taxon>Roseihalotalea</taxon>
    </lineage>
</organism>
<name>A0AA49GKR3_9BACT</name>
<dbReference type="Gene3D" id="3.20.20.70">
    <property type="entry name" value="Aldolase class I"/>
    <property type="match status" value="1"/>
</dbReference>
<evidence type="ECO:0000256" key="2">
    <source>
        <dbReference type="PIRNR" id="PIRNR001365"/>
    </source>
</evidence>
<comment type="similarity">
    <text evidence="2">Belongs to the DapA family.</text>
</comment>
<evidence type="ECO:0000256" key="3">
    <source>
        <dbReference type="PIRSR" id="PIRSR001365-1"/>
    </source>
</evidence>